<comment type="similarity">
    <text evidence="2 7">Belongs to the RuvB family.</text>
</comment>
<sequence length="396" mass="44639">MNQDNGLNLTTHSHIKLSSEDKINPMEGSLVGRENEINMLMRFHDLVNFKNAGNIVILSGESGVGKTALGSIFLKIIRPSLHIISADVLAKQSSKIEILQQALRKAVLIRLKEEYTVIEGEVIELTNSKILLKTMDMESEYNIGPKMMQGMIKERVCVGDVIQINKETGKVNKIGKAHVKSHELNVVGPDLKFVPCPEGEIQHVREEINEMTLHEMDVLNSNLQKTNTLPLNNDIQIGKEVREQINAKINEWLYEGTAELQVGVLFIDDANYLDLECFKYLLKESESNICPLIVLASNKIDLIPIDFANKSLILPLKGYSIEELHDIIYNRIIEEKNTVKDEAIDELIQICKNTNIKYTLSLLSLTRFRLEGSADSINIDDVLTTKGLFKSINDFI</sequence>
<evidence type="ECO:0000256" key="1">
    <source>
        <dbReference type="ARBA" id="ARBA00004123"/>
    </source>
</evidence>
<dbReference type="InterPro" id="IPR042487">
    <property type="entry name" value="RuvBL1/2_DNA/RNA_bd_dom"/>
</dbReference>
<dbReference type="InterPro" id="IPR027417">
    <property type="entry name" value="P-loop_NTPase"/>
</dbReference>
<dbReference type="Gene3D" id="1.10.8.60">
    <property type="match status" value="1"/>
</dbReference>
<dbReference type="EC" id="3.6.4.12" evidence="7"/>
<protein>
    <recommendedName>
        <fullName evidence="7">RuvB-like helicase</fullName>
        <ecNumber evidence="7">3.6.4.12</ecNumber>
    </recommendedName>
</protein>
<keyword evidence="3 7" id="KW-0347">Helicase</keyword>
<dbReference type="GO" id="GO:0003678">
    <property type="term" value="F:DNA helicase activity"/>
    <property type="evidence" value="ECO:0007669"/>
    <property type="project" value="UniProtKB-EC"/>
</dbReference>
<dbReference type="InterPro" id="IPR010339">
    <property type="entry name" value="TIP49_P-loop"/>
</dbReference>
<evidence type="ECO:0000259" key="8">
    <source>
        <dbReference type="SMART" id="SM00382"/>
    </source>
</evidence>
<dbReference type="Gene3D" id="2.40.50.360">
    <property type="entry name" value="RuvB-like helicase, domain II"/>
    <property type="match status" value="1"/>
</dbReference>
<comment type="caution">
    <text evidence="9">The sequence shown here is derived from an EMBL/GenBank/DDBJ whole genome shotgun (WGS) entry which is preliminary data.</text>
</comment>
<keyword evidence="7" id="KW-0804">Transcription</keyword>
<dbReference type="HOGENOM" id="CLU_028311_4_1_1"/>
<keyword evidence="7" id="KW-0805">Transcription regulation</keyword>
<dbReference type="InterPro" id="IPR027238">
    <property type="entry name" value="RuvB-like"/>
</dbReference>
<dbReference type="Gene3D" id="3.40.50.300">
    <property type="entry name" value="P-loop containing nucleotide triphosphate hydrolases"/>
    <property type="match status" value="1"/>
</dbReference>
<dbReference type="GO" id="GO:0005524">
    <property type="term" value="F:ATP binding"/>
    <property type="evidence" value="ECO:0007669"/>
    <property type="project" value="UniProtKB-KW"/>
</dbReference>
<keyword evidence="7" id="KW-0547">Nucleotide-binding</keyword>
<keyword evidence="5 7" id="KW-0539">Nucleus</keyword>
<keyword evidence="7" id="KW-0227">DNA damage</keyword>
<dbReference type="EMBL" id="AFBI03000012">
    <property type="protein sequence ID" value="EJW04931.1"/>
    <property type="molecule type" value="Genomic_DNA"/>
</dbReference>
<dbReference type="OrthoDB" id="10060499at2759"/>
<dbReference type="OMA" id="MGMRYAI"/>
<dbReference type="Proteomes" id="UP000003163">
    <property type="component" value="Unassembled WGS sequence"/>
</dbReference>
<dbReference type="GO" id="GO:0006325">
    <property type="term" value="P:chromatin organization"/>
    <property type="evidence" value="ECO:0007669"/>
    <property type="project" value="UniProtKB-KW"/>
</dbReference>
<dbReference type="Pfam" id="PF06068">
    <property type="entry name" value="TIP49"/>
    <property type="match status" value="1"/>
</dbReference>
<dbReference type="AlphaFoldDB" id="J9DAY3"/>
<proteinExistence type="inferred from homology"/>
<keyword evidence="7" id="KW-0067">ATP-binding</keyword>
<dbReference type="SUPFAM" id="SSF52540">
    <property type="entry name" value="P-loop containing nucleoside triphosphate hydrolases"/>
    <property type="match status" value="1"/>
</dbReference>
<gene>
    <name evidence="9" type="ORF">EDEG_00924</name>
</gene>
<evidence type="ECO:0000313" key="10">
    <source>
        <dbReference type="Proteomes" id="UP000003163"/>
    </source>
</evidence>
<evidence type="ECO:0000256" key="7">
    <source>
        <dbReference type="RuleBase" id="RU363048"/>
    </source>
</evidence>
<accession>J9DAY3</accession>
<comment type="function">
    <text evidence="7">DNA helicase participates in several chromatin remodeling complexes, including the SWR1 and the INO80 complexes.</text>
</comment>
<keyword evidence="10" id="KW-1185">Reference proteome</keyword>
<keyword evidence="7" id="KW-0378">Hydrolase</keyword>
<dbReference type="InParanoid" id="J9DAY3"/>
<dbReference type="PANTHER" id="PTHR11093">
    <property type="entry name" value="RUVB-RELATED REPTIN AND PONTIN"/>
    <property type="match status" value="1"/>
</dbReference>
<keyword evidence="7" id="KW-0234">DNA repair</keyword>
<comment type="subcellular location">
    <subcellularLocation>
        <location evidence="1 7">Nucleus</location>
    </subcellularLocation>
</comment>
<dbReference type="SMART" id="SM00382">
    <property type="entry name" value="AAA"/>
    <property type="match status" value="1"/>
</dbReference>
<evidence type="ECO:0000256" key="6">
    <source>
        <dbReference type="ARBA" id="ARBA00047995"/>
    </source>
</evidence>
<name>J9DAY3_EDHAE</name>
<dbReference type="GO" id="GO:0005634">
    <property type="term" value="C:nucleus"/>
    <property type="evidence" value="ECO:0007669"/>
    <property type="project" value="UniProtKB-SubCell"/>
</dbReference>
<dbReference type="GO" id="GO:0006281">
    <property type="term" value="P:DNA repair"/>
    <property type="evidence" value="ECO:0007669"/>
    <property type="project" value="UniProtKB-KW"/>
</dbReference>
<evidence type="ECO:0000256" key="3">
    <source>
        <dbReference type="ARBA" id="ARBA00022806"/>
    </source>
</evidence>
<dbReference type="GO" id="GO:0016887">
    <property type="term" value="F:ATP hydrolysis activity"/>
    <property type="evidence" value="ECO:0007669"/>
    <property type="project" value="RHEA"/>
</dbReference>
<evidence type="ECO:0000256" key="4">
    <source>
        <dbReference type="ARBA" id="ARBA00022853"/>
    </source>
</evidence>
<dbReference type="VEuPathDB" id="MicrosporidiaDB:EDEG_00924"/>
<dbReference type="InterPro" id="IPR003593">
    <property type="entry name" value="AAA+_ATPase"/>
</dbReference>
<reference evidence="9 10" key="1">
    <citation type="submission" date="2011-08" db="EMBL/GenBank/DDBJ databases">
        <authorList>
            <person name="Liu Z.J."/>
            <person name="Shi F.L."/>
            <person name="Lu J.Q."/>
            <person name="Li M."/>
            <person name="Wang Z.L."/>
        </authorList>
    </citation>
    <scope>NUCLEOTIDE SEQUENCE [LARGE SCALE GENOMIC DNA]</scope>
    <source>
        <strain evidence="9 10">USNM 41457</strain>
    </source>
</reference>
<feature type="domain" description="AAA+ ATPase" evidence="8">
    <location>
        <begin position="52"/>
        <end position="318"/>
    </location>
</feature>
<comment type="catalytic activity">
    <reaction evidence="6 7">
        <text>ATP + H2O = ADP + phosphate + H(+)</text>
        <dbReference type="Rhea" id="RHEA:13065"/>
        <dbReference type="ChEBI" id="CHEBI:15377"/>
        <dbReference type="ChEBI" id="CHEBI:15378"/>
        <dbReference type="ChEBI" id="CHEBI:30616"/>
        <dbReference type="ChEBI" id="CHEBI:43474"/>
        <dbReference type="ChEBI" id="CHEBI:456216"/>
        <dbReference type="EC" id="3.6.4.12"/>
    </reaction>
</comment>
<evidence type="ECO:0000256" key="2">
    <source>
        <dbReference type="ARBA" id="ARBA00007519"/>
    </source>
</evidence>
<evidence type="ECO:0000256" key="5">
    <source>
        <dbReference type="ARBA" id="ARBA00023242"/>
    </source>
</evidence>
<evidence type="ECO:0000313" key="9">
    <source>
        <dbReference type="EMBL" id="EJW04931.1"/>
    </source>
</evidence>
<dbReference type="STRING" id="1003232.J9DAY3"/>
<keyword evidence="4 7" id="KW-0156">Chromatin regulator</keyword>
<organism evidence="9 10">
    <name type="scientific">Edhazardia aedis (strain USNM 41457)</name>
    <name type="common">Microsporidian parasite</name>
    <dbReference type="NCBI Taxonomy" id="1003232"/>
    <lineage>
        <taxon>Eukaryota</taxon>
        <taxon>Fungi</taxon>
        <taxon>Fungi incertae sedis</taxon>
        <taxon>Microsporidia</taxon>
        <taxon>Edhazardia</taxon>
    </lineage>
</organism>
<reference evidence="10" key="2">
    <citation type="submission" date="2015-07" db="EMBL/GenBank/DDBJ databases">
        <title>Contrasting host-pathogen interactions and genome evolution in two generalist and specialist microsporidian pathogens of mosquitoes.</title>
        <authorList>
            <consortium name="The Broad Institute Genomics Platform"/>
            <consortium name="The Broad Institute Genome Sequencing Center for Infectious Disease"/>
            <person name="Cuomo C.A."/>
            <person name="Sanscrainte N.D."/>
            <person name="Goldberg J.M."/>
            <person name="Heiman D."/>
            <person name="Young S."/>
            <person name="Zeng Q."/>
            <person name="Becnel J.J."/>
            <person name="Birren B.W."/>
        </authorList>
    </citation>
    <scope>NUCLEOTIDE SEQUENCE [LARGE SCALE GENOMIC DNA]</scope>
    <source>
        <strain evidence="10">USNM 41457</strain>
    </source>
</reference>